<dbReference type="Pfam" id="PF03235">
    <property type="entry name" value="GmrSD_N"/>
    <property type="match status" value="1"/>
</dbReference>
<accession>M1MW30</accession>
<gene>
    <name evidence="2" type="ORF">Cspa_c50530</name>
</gene>
<dbReference type="KEGG" id="csr:Cspa_c50530"/>
<dbReference type="InterPro" id="IPR004919">
    <property type="entry name" value="GmrSD_N"/>
</dbReference>
<evidence type="ECO:0000313" key="2">
    <source>
        <dbReference type="EMBL" id="AGF58806.1"/>
    </source>
</evidence>
<keyword evidence="3" id="KW-1185">Reference proteome</keyword>
<dbReference type="EMBL" id="CP004121">
    <property type="protein sequence ID" value="AGF58806.1"/>
    <property type="molecule type" value="Genomic_DNA"/>
</dbReference>
<evidence type="ECO:0000259" key="1">
    <source>
        <dbReference type="Pfam" id="PF03235"/>
    </source>
</evidence>
<sequence length="404" mass="47265">MYQESLLTSDIDVSLIKNWEVNSNTSDYNLDRIRYEIELGNKSQGGINLKPFYQREYKFTKKDESLLIESLLGGIPIPVIYLASDTSKIPHVSNVIDGQHRLMAVYRFLNNEFALTGLNKFTQLDGLFFKQLHPTIQNKLLYQISLTLEFIHVQDDPELELEIFTRYNQGTNPLTPQEIRHVVFTSIFNDWLVNKLDNWKDLKYMREIFNLSSKRFNDKSTHQEFYVLLGIYKNLTEPNYGIKLSKNKKTHVLQVGINQDYYSSTSYVIEFMSYARKLDEIESQSLISECESFINKFSAFLKSVYYDTGLYYPLSKEIFQIEKTRNYKMQTSILMIMTSVFNWILENNISYFSESDKLKLKAVISKGFNNSEFPTTTSSTTEPKFLVRTISTIINEIELAYSIR</sequence>
<dbReference type="HOGENOM" id="CLU_718922_0_0_9"/>
<name>M1MW30_9CLOT</name>
<proteinExistence type="predicted"/>
<dbReference type="PANTHER" id="PTHR39639">
    <property type="entry name" value="CHROMOSOME 16, WHOLE GENOME SHOTGUN SEQUENCE"/>
    <property type="match status" value="1"/>
</dbReference>
<dbReference type="RefSeq" id="WP_015395114.1">
    <property type="nucleotide sequence ID" value="NC_020291.1"/>
</dbReference>
<protein>
    <recommendedName>
        <fullName evidence="1">GmrSD restriction endonucleases N-terminal domain-containing protein</fullName>
    </recommendedName>
</protein>
<dbReference type="AlphaFoldDB" id="M1MW30"/>
<organism evidence="2 3">
    <name type="scientific">Clostridium saccharoperbutylacetonicum N1-4(HMT)</name>
    <dbReference type="NCBI Taxonomy" id="931276"/>
    <lineage>
        <taxon>Bacteria</taxon>
        <taxon>Bacillati</taxon>
        <taxon>Bacillota</taxon>
        <taxon>Clostridia</taxon>
        <taxon>Eubacteriales</taxon>
        <taxon>Clostridiaceae</taxon>
        <taxon>Clostridium</taxon>
    </lineage>
</organism>
<dbReference type="Proteomes" id="UP000011728">
    <property type="component" value="Chromosome"/>
</dbReference>
<dbReference type="OrthoDB" id="9770340at2"/>
<dbReference type="PANTHER" id="PTHR39639:SF1">
    <property type="entry name" value="DUF262 DOMAIN-CONTAINING PROTEIN"/>
    <property type="match status" value="1"/>
</dbReference>
<dbReference type="PATRIC" id="fig|931276.5.peg.5101"/>
<dbReference type="eggNOG" id="COG1479">
    <property type="taxonomic scope" value="Bacteria"/>
</dbReference>
<feature type="domain" description="GmrSD restriction endonucleases N-terminal" evidence="1">
    <location>
        <begin position="44"/>
        <end position="181"/>
    </location>
</feature>
<evidence type="ECO:0000313" key="3">
    <source>
        <dbReference type="Proteomes" id="UP000011728"/>
    </source>
</evidence>
<reference evidence="2 3" key="1">
    <citation type="submission" date="2013-02" db="EMBL/GenBank/DDBJ databases">
        <title>Genome sequence of Clostridium saccharoperbutylacetonicum N1-4(HMT).</title>
        <authorList>
            <person name="Poehlein A."/>
            <person name="Daniel R."/>
        </authorList>
    </citation>
    <scope>NUCLEOTIDE SEQUENCE [LARGE SCALE GENOMIC DNA]</scope>
    <source>
        <strain evidence="3">N1-4(HMT)</strain>
    </source>
</reference>